<dbReference type="EMBL" id="PEIB01000038">
    <property type="protein sequence ID" value="RXJ71337.1"/>
    <property type="molecule type" value="Genomic_DNA"/>
</dbReference>
<reference evidence="1 2" key="1">
    <citation type="submission" date="2017-10" db="EMBL/GenBank/DDBJ databases">
        <title>Nyctiphanis sp. nov., isolated from the stomach of the euphausiid Nyctiphanes simplex (Hansen, 1911) in the Gulf of California.</title>
        <authorList>
            <person name="Gomez-Gil B."/>
            <person name="Aguilar-Mendez M."/>
            <person name="Lopez-Cortes A."/>
            <person name="Gomez-Gutierrez J."/>
            <person name="Roque A."/>
            <person name="Lang E."/>
            <person name="Gonzalez-Castillo A."/>
        </authorList>
    </citation>
    <scope>NUCLEOTIDE SEQUENCE [LARGE SCALE GENOMIC DNA]</scope>
    <source>
        <strain evidence="1 2">CAIM 600</strain>
    </source>
</reference>
<organism evidence="1 2">
    <name type="scientific">Veronia nyctiphanis</name>
    <dbReference type="NCBI Taxonomy" id="1278244"/>
    <lineage>
        <taxon>Bacteria</taxon>
        <taxon>Pseudomonadati</taxon>
        <taxon>Pseudomonadota</taxon>
        <taxon>Gammaproteobacteria</taxon>
        <taxon>Vibrionales</taxon>
        <taxon>Vibrionaceae</taxon>
        <taxon>Veronia</taxon>
    </lineage>
</organism>
<dbReference type="Pfam" id="PF09615">
    <property type="entry name" value="Cas_Csy3"/>
    <property type="match status" value="1"/>
</dbReference>
<dbReference type="AlphaFoldDB" id="A0A4Q0YKQ7"/>
<evidence type="ECO:0000313" key="2">
    <source>
        <dbReference type="Proteomes" id="UP000290287"/>
    </source>
</evidence>
<keyword evidence="2" id="KW-1185">Reference proteome</keyword>
<name>A0A4Q0YKQ7_9GAMM</name>
<gene>
    <name evidence="1" type="primary">csy3</name>
    <name evidence="1" type="ORF">CS022_21140</name>
</gene>
<dbReference type="Proteomes" id="UP000290287">
    <property type="component" value="Unassembled WGS sequence"/>
</dbReference>
<proteinExistence type="predicted"/>
<dbReference type="InterPro" id="IPR013399">
    <property type="entry name" value="CRISPR-assoc_prot_Csy3"/>
</dbReference>
<accession>A0A4Q0YKQ7</accession>
<protein>
    <submittedName>
        <fullName evidence="1">Type I-F CRISPR-associated protein Csy3</fullName>
    </submittedName>
</protein>
<dbReference type="OrthoDB" id="240864at2"/>
<dbReference type="NCBIfam" id="TIGR02566">
    <property type="entry name" value="cas_Csy3"/>
    <property type="match status" value="1"/>
</dbReference>
<comment type="caution">
    <text evidence="1">The sequence shown here is derived from an EMBL/GenBank/DDBJ whole genome shotgun (WGS) entry which is preliminary data.</text>
</comment>
<dbReference type="RefSeq" id="WP_129123903.1">
    <property type="nucleotide sequence ID" value="NZ_PEIB01000038.1"/>
</dbReference>
<sequence length="345" mass="39135">MERCDNLSYTRSLSPGKAYFYRLSEKGEMLPINVEQTRILGQNSDFQKGYKPDYSPKPTSAKDFGYGNPQFIEACYVPVGADDIYCRFSLRLQANTLKPNACSNDSVRQVLETLSKQYSKSGGFNELAERYAKNLLMGTWLWRNRDFRNVEIEVKCGDDSVLSVKRAHRLEWDEKWPKEAQSALKALTGYISKGLSDKSDSYYMDISAKISVGWGDELYPSQEFLDEKVEGKPTKQLAKTFLSEGQQTASFHSQKIGAAIQSIDDWWAPDADVAIRINEYGAHREYGTSRRHPSTQQDFYALLKDADLWLERLSDADKIPDEVHYLLAVMAKGGLFSNGQTKTKG</sequence>
<evidence type="ECO:0000313" key="1">
    <source>
        <dbReference type="EMBL" id="RXJ71337.1"/>
    </source>
</evidence>